<comment type="caution">
    <text evidence="3">The sequence shown here is derived from an EMBL/GenBank/DDBJ whole genome shotgun (WGS) entry which is preliminary data.</text>
</comment>
<evidence type="ECO:0000313" key="3">
    <source>
        <dbReference type="EMBL" id="PJB82627.1"/>
    </source>
</evidence>
<dbReference type="Pfam" id="PF12389">
    <property type="entry name" value="Peptidase_M73"/>
    <property type="match status" value="1"/>
</dbReference>
<evidence type="ECO:0000256" key="1">
    <source>
        <dbReference type="SAM" id="MobiDB-lite"/>
    </source>
</evidence>
<gene>
    <name evidence="3" type="ORF">CO088_03195</name>
</gene>
<protein>
    <recommendedName>
        <fullName evidence="5">SipW-cognate class signal peptide</fullName>
    </recommendedName>
</protein>
<feature type="compositionally biased region" description="Acidic residues" evidence="1">
    <location>
        <begin position="121"/>
        <end position="132"/>
    </location>
</feature>
<reference evidence="4" key="1">
    <citation type="submission" date="2017-09" db="EMBL/GenBank/DDBJ databases">
        <title>Depth-based differentiation of microbial function through sediment-hosted aquifers and enrichment of novel symbionts in the deep terrestrial subsurface.</title>
        <authorList>
            <person name="Probst A.J."/>
            <person name="Ladd B."/>
            <person name="Jarett J.K."/>
            <person name="Geller-Mcgrath D.E."/>
            <person name="Sieber C.M.K."/>
            <person name="Emerson J.B."/>
            <person name="Anantharaman K."/>
            <person name="Thomas B.C."/>
            <person name="Malmstrom R."/>
            <person name="Stieglmeier M."/>
            <person name="Klingl A."/>
            <person name="Woyke T."/>
            <person name="Ryan C.M."/>
            <person name="Banfield J.F."/>
        </authorList>
    </citation>
    <scope>NUCLEOTIDE SEQUENCE [LARGE SCALE GENOMIC DNA]</scope>
</reference>
<evidence type="ECO:0000313" key="4">
    <source>
        <dbReference type="Proteomes" id="UP000229236"/>
    </source>
</evidence>
<dbReference type="Proteomes" id="UP000229236">
    <property type="component" value="Unassembled WGS sequence"/>
</dbReference>
<name>A0A2M8D6R4_9BACT</name>
<evidence type="ECO:0008006" key="5">
    <source>
        <dbReference type="Google" id="ProtNLM"/>
    </source>
</evidence>
<evidence type="ECO:0000256" key="2">
    <source>
        <dbReference type="SAM" id="SignalP"/>
    </source>
</evidence>
<dbReference type="InterPro" id="IPR022121">
    <property type="entry name" value="Peptidase_M73_camelysin"/>
</dbReference>
<dbReference type="EMBL" id="PFTM01000056">
    <property type="protein sequence ID" value="PJB82627.1"/>
    <property type="molecule type" value="Genomic_DNA"/>
</dbReference>
<organism evidence="3 4">
    <name type="scientific">Candidatus Yonathbacteria bacterium CG_4_9_14_0_8_um_filter_46_47</name>
    <dbReference type="NCBI Taxonomy" id="1975106"/>
    <lineage>
        <taxon>Bacteria</taxon>
        <taxon>Candidatus Yonathiibacteriota</taxon>
    </lineage>
</organism>
<proteinExistence type="predicted"/>
<sequence length="283" mass="30553">MKRIIISMVIIAGSAVALSVGGTGAFFGDREASANNLFEAGAVDLTIDNKSYYNGAVSAATTWLDPSDLGNGLLFFNFTDLKPDDEGEDTISLHVNNNDAWACMDVSLTSNDDKSTTEPESAVDDPENTDDTWDGELAQNIRMAWWADDGDNVYEEGEQLLSNGIQTLYDLATTTGSFSVPLADADGNIWDGNGPIPGGETRYIGKAWCFGGMSATPFAQDSDLGPLDRGRRDLPATGPLLVIRRRPTARRSMSRFARCSRATTTLFSATGKRASRESLWLKP</sequence>
<dbReference type="AlphaFoldDB" id="A0A2M8D6R4"/>
<keyword evidence="2" id="KW-0732">Signal</keyword>
<feature type="signal peptide" evidence="2">
    <location>
        <begin position="1"/>
        <end position="19"/>
    </location>
</feature>
<feature type="chain" id="PRO_5014695652" description="SipW-cognate class signal peptide" evidence="2">
    <location>
        <begin position="20"/>
        <end position="283"/>
    </location>
</feature>
<accession>A0A2M8D6R4</accession>
<feature type="region of interest" description="Disordered" evidence="1">
    <location>
        <begin position="109"/>
        <end position="132"/>
    </location>
</feature>